<feature type="domain" description="Nitroreductase" evidence="4">
    <location>
        <begin position="65"/>
        <end position="156"/>
    </location>
</feature>
<evidence type="ECO:0000313" key="5">
    <source>
        <dbReference type="EMBL" id="KZK74992.1"/>
    </source>
</evidence>
<evidence type="ECO:0000259" key="4">
    <source>
        <dbReference type="Pfam" id="PF00881"/>
    </source>
</evidence>
<dbReference type="SUPFAM" id="SSF55469">
    <property type="entry name" value="FMN-dependent nitroreductase-like"/>
    <property type="match status" value="1"/>
</dbReference>
<evidence type="ECO:0000256" key="3">
    <source>
        <dbReference type="ARBA" id="ARBA00023002"/>
    </source>
</evidence>
<dbReference type="Gene3D" id="3.40.109.10">
    <property type="entry name" value="NADH Oxidase"/>
    <property type="match status" value="1"/>
</dbReference>
<dbReference type="PANTHER" id="PTHR23026">
    <property type="entry name" value="NADPH NITROREDUCTASE"/>
    <property type="match status" value="1"/>
</dbReference>
<sequence>MNDQALTSMDFHALAASRCSTRGFTQEPIAQDVLNRILETARLAPSAKNLQPWRFIVVRTPEVLHAVHACYSRDWLKTAPSIIVVTGRRSDAWVRASDGYNSLETDLAIAMDHLILSAEHEGIGTCWIAAFDLPCLRNALGLTDEDEVYAFTPLGYPAEGYTPVPKKRKPLEEIATYL</sequence>
<reference evidence="5 6" key="1">
    <citation type="submission" date="2016-03" db="EMBL/GenBank/DDBJ databases">
        <title>Speciation and ecological success in dimly lit waters: horizontal gene transfer in a green sulfur bacteria bloom unveiled by metagenomic assembly.</title>
        <authorList>
            <person name="Llorens-Mares T."/>
            <person name="Liu Z."/>
            <person name="Allen L.Z."/>
            <person name="Rusch D.B."/>
            <person name="Craig M.T."/>
            <person name="Dupont C.L."/>
            <person name="Bryant D.A."/>
            <person name="Casamayor E.O."/>
        </authorList>
    </citation>
    <scope>NUCLEOTIDE SEQUENCE [LARGE SCALE GENOMIC DNA]</scope>
    <source>
        <strain evidence="5">CIII</strain>
    </source>
</reference>
<dbReference type="Proteomes" id="UP000076481">
    <property type="component" value="Unassembled WGS sequence"/>
</dbReference>
<keyword evidence="3" id="KW-0560">Oxidoreductase</keyword>
<accession>A0A165M9X2</accession>
<evidence type="ECO:0000313" key="6">
    <source>
        <dbReference type="Proteomes" id="UP000076481"/>
    </source>
</evidence>
<feature type="domain" description="Nitroreductase" evidence="4">
    <location>
        <begin position="16"/>
        <end position="63"/>
    </location>
</feature>
<proteinExistence type="predicted"/>
<organism evidence="5 6">
    <name type="scientific">Pelodictyon luteolum</name>
    <dbReference type="NCBI Taxonomy" id="1100"/>
    <lineage>
        <taxon>Bacteria</taxon>
        <taxon>Pseudomonadati</taxon>
        <taxon>Chlorobiota</taxon>
        <taxon>Chlorobiia</taxon>
        <taxon>Chlorobiales</taxon>
        <taxon>Chlorobiaceae</taxon>
        <taxon>Chlorobium/Pelodictyon group</taxon>
        <taxon>Pelodictyon</taxon>
    </lineage>
</organism>
<dbReference type="EMBL" id="LVWG01000016">
    <property type="protein sequence ID" value="KZK74992.1"/>
    <property type="molecule type" value="Genomic_DNA"/>
</dbReference>
<dbReference type="InterPro" id="IPR050627">
    <property type="entry name" value="Nitroreductase/BluB"/>
</dbReference>
<evidence type="ECO:0000256" key="2">
    <source>
        <dbReference type="ARBA" id="ARBA00022643"/>
    </source>
</evidence>
<gene>
    <name evidence="5" type="ORF">A3K90_00505</name>
</gene>
<evidence type="ECO:0000256" key="1">
    <source>
        <dbReference type="ARBA" id="ARBA00022630"/>
    </source>
</evidence>
<keyword evidence="1" id="KW-0285">Flavoprotein</keyword>
<dbReference type="InterPro" id="IPR000415">
    <property type="entry name" value="Nitroreductase-like"/>
</dbReference>
<name>A0A165M9X2_PELLU</name>
<dbReference type="PANTHER" id="PTHR23026:SF90">
    <property type="entry name" value="IODOTYROSINE DEIODINASE 1"/>
    <property type="match status" value="1"/>
</dbReference>
<dbReference type="AlphaFoldDB" id="A0A165M9X2"/>
<dbReference type="GO" id="GO:0016491">
    <property type="term" value="F:oxidoreductase activity"/>
    <property type="evidence" value="ECO:0007669"/>
    <property type="project" value="UniProtKB-KW"/>
</dbReference>
<protein>
    <submittedName>
        <fullName evidence="5">Nitroreductase</fullName>
    </submittedName>
</protein>
<comment type="caution">
    <text evidence="5">The sequence shown here is derived from an EMBL/GenBank/DDBJ whole genome shotgun (WGS) entry which is preliminary data.</text>
</comment>
<dbReference type="InterPro" id="IPR029479">
    <property type="entry name" value="Nitroreductase"/>
</dbReference>
<dbReference type="Pfam" id="PF00881">
    <property type="entry name" value="Nitroreductase"/>
    <property type="match status" value="2"/>
</dbReference>
<keyword evidence="2" id="KW-0288">FMN</keyword>